<sequence>MTERLSLRRRVHSSNDRRRKQRPPHQSPSITRSSPRSRRSGERSIEPVKSLKRCASAPAICGAVGSGEERSNLYCNEGVLPRGRTSWDVLSASAPSRAQSFRFAEEERGYIKEAKVVVNVTVEGSVGPIRTMVRLGSSVEDTIKLTLEKYAKEGRRSMLCNEDGVSFDLHDSYFSLQCLGKSELIGDIGSRSFYLRASRKGGNSPVNAQPQLGAASVSAPVLLTEPLATGAATGPAQHSALLFLPGFISRRISKLVRRTRKLWKILGCLQSSG</sequence>
<protein>
    <recommendedName>
        <fullName evidence="2">DUF7054 domain-containing protein</fullName>
    </recommendedName>
</protein>
<reference evidence="3" key="1">
    <citation type="submission" date="2021-01" db="UniProtKB">
        <authorList>
            <consortium name="EnsemblPlants"/>
        </authorList>
    </citation>
    <scope>IDENTIFICATION</scope>
</reference>
<dbReference type="InterPro" id="IPR040358">
    <property type="entry name" value="At4g22758-like"/>
</dbReference>
<evidence type="ECO:0000259" key="2">
    <source>
        <dbReference type="Pfam" id="PF23156"/>
    </source>
</evidence>
<accession>A0A7N0V3W9</accession>
<feature type="domain" description="DUF7054" evidence="2">
    <location>
        <begin position="112"/>
        <end position="196"/>
    </location>
</feature>
<dbReference type="Pfam" id="PF23156">
    <property type="entry name" value="DUF7054"/>
    <property type="match status" value="1"/>
</dbReference>
<dbReference type="Proteomes" id="UP000594263">
    <property type="component" value="Unplaced"/>
</dbReference>
<name>A0A7N0V3W9_KALFE</name>
<dbReference type="EnsemblPlants" id="Kaladp0101s0105.1.v1.1">
    <property type="protein sequence ID" value="Kaladp0101s0105.1.v1.1"/>
    <property type="gene ID" value="Kaladp0101s0105.v1.1"/>
</dbReference>
<proteinExistence type="predicted"/>
<dbReference type="InterPro" id="IPR055482">
    <property type="entry name" value="DUF7054"/>
</dbReference>
<dbReference type="AlphaFoldDB" id="A0A7N0V3W9"/>
<feature type="compositionally biased region" description="Basic residues" evidence="1">
    <location>
        <begin position="7"/>
        <end position="23"/>
    </location>
</feature>
<keyword evidence="4" id="KW-1185">Reference proteome</keyword>
<evidence type="ECO:0000313" key="3">
    <source>
        <dbReference type="EnsemblPlants" id="Kaladp0101s0105.1.v1.1"/>
    </source>
</evidence>
<evidence type="ECO:0000256" key="1">
    <source>
        <dbReference type="SAM" id="MobiDB-lite"/>
    </source>
</evidence>
<dbReference type="OMA" id="GSCMRRS"/>
<organism evidence="3 4">
    <name type="scientific">Kalanchoe fedtschenkoi</name>
    <name type="common">Lavender scallops</name>
    <name type="synonym">South American air plant</name>
    <dbReference type="NCBI Taxonomy" id="63787"/>
    <lineage>
        <taxon>Eukaryota</taxon>
        <taxon>Viridiplantae</taxon>
        <taxon>Streptophyta</taxon>
        <taxon>Embryophyta</taxon>
        <taxon>Tracheophyta</taxon>
        <taxon>Spermatophyta</taxon>
        <taxon>Magnoliopsida</taxon>
        <taxon>eudicotyledons</taxon>
        <taxon>Gunneridae</taxon>
        <taxon>Pentapetalae</taxon>
        <taxon>Saxifragales</taxon>
        <taxon>Crassulaceae</taxon>
        <taxon>Kalanchoe</taxon>
    </lineage>
</organism>
<feature type="region of interest" description="Disordered" evidence="1">
    <location>
        <begin position="1"/>
        <end position="48"/>
    </location>
</feature>
<dbReference type="PANTHER" id="PTHR33270">
    <property type="entry name" value="BNAC05G50380D PROTEIN"/>
    <property type="match status" value="1"/>
</dbReference>
<dbReference type="Gramene" id="Kaladp0101s0105.1.v1.1">
    <property type="protein sequence ID" value="Kaladp0101s0105.1.v1.1"/>
    <property type="gene ID" value="Kaladp0101s0105.v1.1"/>
</dbReference>
<dbReference type="PANTHER" id="PTHR33270:SF6">
    <property type="entry name" value="OS02G0448600 PROTEIN"/>
    <property type="match status" value="1"/>
</dbReference>
<evidence type="ECO:0000313" key="4">
    <source>
        <dbReference type="Proteomes" id="UP000594263"/>
    </source>
</evidence>